<organism evidence="1 2">
    <name type="scientific">Pristionchus entomophagus</name>
    <dbReference type="NCBI Taxonomy" id="358040"/>
    <lineage>
        <taxon>Eukaryota</taxon>
        <taxon>Metazoa</taxon>
        <taxon>Ecdysozoa</taxon>
        <taxon>Nematoda</taxon>
        <taxon>Chromadorea</taxon>
        <taxon>Rhabditida</taxon>
        <taxon>Rhabditina</taxon>
        <taxon>Diplogasteromorpha</taxon>
        <taxon>Diplogasteroidea</taxon>
        <taxon>Neodiplogasteridae</taxon>
        <taxon>Pristionchus</taxon>
    </lineage>
</organism>
<protein>
    <submittedName>
        <fullName evidence="1">Uncharacterized protein</fullName>
    </submittedName>
</protein>
<reference evidence="1" key="1">
    <citation type="submission" date="2023-10" db="EMBL/GenBank/DDBJ databases">
        <title>Genome assembly of Pristionchus species.</title>
        <authorList>
            <person name="Yoshida K."/>
            <person name="Sommer R.J."/>
        </authorList>
    </citation>
    <scope>NUCLEOTIDE SEQUENCE</scope>
    <source>
        <strain evidence="1">RS0144</strain>
    </source>
</reference>
<dbReference type="AlphaFoldDB" id="A0AAV5SFF9"/>
<proteinExistence type="predicted"/>
<dbReference type="Proteomes" id="UP001432027">
    <property type="component" value="Unassembled WGS sequence"/>
</dbReference>
<name>A0AAV5SFF9_9BILA</name>
<dbReference type="EMBL" id="BTSX01000001">
    <property type="protein sequence ID" value="GMS81798.1"/>
    <property type="molecule type" value="Genomic_DNA"/>
</dbReference>
<gene>
    <name evidence="1" type="ORF">PENTCL1PPCAC_3973</name>
</gene>
<evidence type="ECO:0000313" key="2">
    <source>
        <dbReference type="Proteomes" id="UP001432027"/>
    </source>
</evidence>
<feature type="non-terminal residue" evidence="1">
    <location>
        <position position="297"/>
    </location>
</feature>
<keyword evidence="2" id="KW-1185">Reference proteome</keyword>
<evidence type="ECO:0000313" key="1">
    <source>
        <dbReference type="EMBL" id="GMS81798.1"/>
    </source>
</evidence>
<sequence>RFRQVIANAMNRDRIDECKREIDRLKSKMLHSALIPICSEIKKVVSMPRNTMASEENKRIASRVIQLNLEAHRRAEKSHEFALEMVQLVKETPNDPRSSLILKIADVMKKSCEVSKESIKVASYKKAMKSPKHIGFLTRSCEVFGLLFKKYEELVEEYDGIAVTAATNATNGDQIDGWKRNIDRLKSEIIVLSLQLKNKSQTDQFTSDEAANERLTTKIFEFNKEMHTLAKESYRSALEMLKLVQKSRGDSRVSVISKIAGVMKESLNVAMMDFNMYLDHRNLTTLDHEQIRCKNWE</sequence>
<accession>A0AAV5SFF9</accession>
<comment type="caution">
    <text evidence="1">The sequence shown here is derived from an EMBL/GenBank/DDBJ whole genome shotgun (WGS) entry which is preliminary data.</text>
</comment>
<feature type="non-terminal residue" evidence="1">
    <location>
        <position position="1"/>
    </location>
</feature>